<gene>
    <name evidence="1" type="ORF">SAMN04487905_10977</name>
</gene>
<protein>
    <recommendedName>
        <fullName evidence="3">Pentapeptide repeat-containing protein</fullName>
    </recommendedName>
</protein>
<dbReference type="EMBL" id="FNJR01000009">
    <property type="protein sequence ID" value="SDP79473.1"/>
    <property type="molecule type" value="Genomic_DNA"/>
</dbReference>
<evidence type="ECO:0000313" key="1">
    <source>
        <dbReference type="EMBL" id="SDP79473.1"/>
    </source>
</evidence>
<keyword evidence="2" id="KW-1185">Reference proteome</keyword>
<dbReference type="AlphaFoldDB" id="A0A1H0VM80"/>
<dbReference type="STRING" id="405564.SAMN04487905_10977"/>
<proteinExistence type="predicted"/>
<evidence type="ECO:0000313" key="2">
    <source>
        <dbReference type="Proteomes" id="UP000199497"/>
    </source>
</evidence>
<reference evidence="2" key="1">
    <citation type="submission" date="2016-10" db="EMBL/GenBank/DDBJ databases">
        <authorList>
            <person name="Varghese N."/>
            <person name="Submissions S."/>
        </authorList>
    </citation>
    <scope>NUCLEOTIDE SEQUENCE [LARGE SCALE GENOMIC DNA]</scope>
    <source>
        <strain evidence="2">DSM 46732</strain>
    </source>
</reference>
<accession>A0A1H0VM80</accession>
<sequence length="193" mass="20666">MVSEAVSLEDRLADAARVGELLDVSDETDREIPATAIRKLLFGSVTESIDPRGVRLRGAHITGKLDLTDVRAAVPLALHQCEFDESIEATRAQLPHLDLSGTRFPYLEANDLVCEHDIRLRGIRCEWLSLVDVNITGDLVLSGTRLDTSGMSSLTLVGSIIGGDLTLGEGFTAGSDSRLGALRLLGTSITGQL</sequence>
<feature type="non-terminal residue" evidence="1">
    <location>
        <position position="193"/>
    </location>
</feature>
<evidence type="ECO:0008006" key="3">
    <source>
        <dbReference type="Google" id="ProtNLM"/>
    </source>
</evidence>
<dbReference type="Proteomes" id="UP000199497">
    <property type="component" value="Unassembled WGS sequence"/>
</dbReference>
<name>A0A1H0VM80_9ACTN</name>
<organism evidence="1 2">
    <name type="scientific">Actinopolyspora xinjiangensis</name>
    <dbReference type="NCBI Taxonomy" id="405564"/>
    <lineage>
        <taxon>Bacteria</taxon>
        <taxon>Bacillati</taxon>
        <taxon>Actinomycetota</taxon>
        <taxon>Actinomycetes</taxon>
        <taxon>Actinopolysporales</taxon>
        <taxon>Actinopolysporaceae</taxon>
        <taxon>Actinopolyspora</taxon>
    </lineage>
</organism>